<dbReference type="SUPFAM" id="SSF101908">
    <property type="entry name" value="Putative isomerase YbhE"/>
    <property type="match status" value="1"/>
</dbReference>
<evidence type="ECO:0000259" key="2">
    <source>
        <dbReference type="PROSITE" id="PS50181"/>
    </source>
</evidence>
<dbReference type="InterPro" id="IPR001810">
    <property type="entry name" value="F-box_dom"/>
</dbReference>
<dbReference type="AlphaFoldDB" id="A0A061AUP8"/>
<dbReference type="PROSITE" id="PS50181">
    <property type="entry name" value="FBOX"/>
    <property type="match status" value="1"/>
</dbReference>
<sequence length="523" mass="56492">MRLSLLQQLPSELLNHLLSCLPLDSLLALSSTSRSFHELITSTTLPRLARTAYGYSPRTIKHLGFHQNASWVRRTLWARQVAKRWDNWEARGFIAGGPGREFKKCLPTMRMWEVERGVEVVLVGKGRDLEMWLTKRDGGVEVVPVLIAPGRQPRKSGNIGGLEDVTSLARGTRPGEILVSRVSGRLQRLRVVQHPSHGSPLVLEETAQYSAETGAGRTGGGGLSGSTSIQALHSEGPLLVAASTSRTPPSSRPATPSSAPNSTASLAHTLKDLSTSSSHAVSLYSIAAPWQPPIVLPFNTRPWSVHVGPSKRWLAVGHSGTSPLSLIHLDSTGSPMLPSTSLAHTPRSTAVYAVTTPPVDSCGFLNPEQTLLAAFYDSTTRIYDLRVPPPPSDVVSAWDQPRFERPSNEIMRLADPWSDDPAFSLAVGGTAGSYVAVGTARNAAIRLFDVRQAASGGITAFAPGRDRSPVYGLEMEGSRLWGVSEKRGFWLDFDAFLGKDDGERVPFVGHVKGEGGALRWMGE</sequence>
<feature type="domain" description="F-box" evidence="2">
    <location>
        <begin position="3"/>
        <end position="48"/>
    </location>
</feature>
<dbReference type="EMBL" id="LK052941">
    <property type="protein sequence ID" value="CDR41362.1"/>
    <property type="molecule type" value="Genomic_DNA"/>
</dbReference>
<dbReference type="Gene3D" id="2.130.10.10">
    <property type="entry name" value="YVTN repeat-like/Quinoprotein amine dehydrogenase"/>
    <property type="match status" value="1"/>
</dbReference>
<dbReference type="InterPro" id="IPR036047">
    <property type="entry name" value="F-box-like_dom_sf"/>
</dbReference>
<gene>
    <name evidence="3" type="ORF">RHTO0S_06e01134g</name>
</gene>
<dbReference type="CDD" id="cd09917">
    <property type="entry name" value="F-box_SF"/>
    <property type="match status" value="1"/>
</dbReference>
<name>A0A061AUP8_RHOTO</name>
<dbReference type="Pfam" id="PF00646">
    <property type="entry name" value="F-box"/>
    <property type="match status" value="1"/>
</dbReference>
<protein>
    <submittedName>
        <fullName evidence="3">RHTO0S06e01134g1_1</fullName>
    </submittedName>
</protein>
<feature type="region of interest" description="Disordered" evidence="1">
    <location>
        <begin position="242"/>
        <end position="263"/>
    </location>
</feature>
<evidence type="ECO:0000256" key="1">
    <source>
        <dbReference type="SAM" id="MobiDB-lite"/>
    </source>
</evidence>
<dbReference type="InterPro" id="IPR015943">
    <property type="entry name" value="WD40/YVTN_repeat-like_dom_sf"/>
</dbReference>
<dbReference type="Gene3D" id="1.20.1280.50">
    <property type="match status" value="1"/>
</dbReference>
<organism evidence="3">
    <name type="scientific">Rhodotorula toruloides</name>
    <name type="common">Yeast</name>
    <name type="synonym">Rhodosporidium toruloides</name>
    <dbReference type="NCBI Taxonomy" id="5286"/>
    <lineage>
        <taxon>Eukaryota</taxon>
        <taxon>Fungi</taxon>
        <taxon>Dikarya</taxon>
        <taxon>Basidiomycota</taxon>
        <taxon>Pucciniomycotina</taxon>
        <taxon>Microbotryomycetes</taxon>
        <taxon>Sporidiobolales</taxon>
        <taxon>Sporidiobolaceae</taxon>
        <taxon>Rhodotorula</taxon>
    </lineage>
</organism>
<proteinExistence type="predicted"/>
<dbReference type="SUPFAM" id="SSF81383">
    <property type="entry name" value="F-box domain"/>
    <property type="match status" value="1"/>
</dbReference>
<dbReference type="SMART" id="SM00256">
    <property type="entry name" value="FBOX"/>
    <property type="match status" value="1"/>
</dbReference>
<accession>A0A061AUP8</accession>
<dbReference type="OrthoDB" id="1259151at2759"/>
<reference evidence="3" key="1">
    <citation type="journal article" date="2014" name="Genome Announc.">
        <title>Draft genome sequence of Rhodosporidium toruloides CECT1137, an oleaginous yeast of biotechnological interest.</title>
        <authorList>
            <person name="Morin N."/>
            <person name="Calcas X."/>
            <person name="Devillers H."/>
            <person name="Durrens P."/>
            <person name="Sherman D.J."/>
            <person name="Nicaud J.-M."/>
            <person name="Neuveglise C."/>
        </authorList>
    </citation>
    <scope>NUCLEOTIDE SEQUENCE</scope>
    <source>
        <strain evidence="3">CECT1137</strain>
    </source>
</reference>
<evidence type="ECO:0000313" key="3">
    <source>
        <dbReference type="EMBL" id="CDR41362.1"/>
    </source>
</evidence>